<dbReference type="Gene3D" id="3.40.50.150">
    <property type="entry name" value="Vaccinia Virus protein VP39"/>
    <property type="match status" value="1"/>
</dbReference>
<dbReference type="InterPro" id="IPR052514">
    <property type="entry name" value="SAM-dependent_MTase"/>
</dbReference>
<evidence type="ECO:0008006" key="4">
    <source>
        <dbReference type="Google" id="ProtNLM"/>
    </source>
</evidence>
<sequence>MRLRLPFIFHSIVRLRYILLSFVLVVTMWLILFHVRRKQPITVRSSSSANLLLHMLRNTTKHSKSTSVTPTKSKVKVLSRGEQGTWSEQTDMCDVRPEFVRAKLKDPGNTPIFVYDKVTDAFVSGSIINVGMWEGDLVKMIHDFLKEDPERVFLDLGSNVGVFSLMAAKIGHKVFSVDMLLGNVQRLCASCIAGHFPDHVTIIHNALSDVRGTASFGTY</sequence>
<accession>A0A210PDG3</accession>
<proteinExistence type="predicted"/>
<comment type="caution">
    <text evidence="2">The sequence shown here is derived from an EMBL/GenBank/DDBJ whole genome shotgun (WGS) entry which is preliminary data.</text>
</comment>
<dbReference type="PANTHER" id="PTHR34203:SF15">
    <property type="entry name" value="SLL1173 PROTEIN"/>
    <property type="match status" value="1"/>
</dbReference>
<dbReference type="Proteomes" id="UP000242188">
    <property type="component" value="Unassembled WGS sequence"/>
</dbReference>
<name>A0A210PDG3_MIZYE</name>
<organism evidence="2 3">
    <name type="scientific">Mizuhopecten yessoensis</name>
    <name type="common">Japanese scallop</name>
    <name type="synonym">Patinopecten yessoensis</name>
    <dbReference type="NCBI Taxonomy" id="6573"/>
    <lineage>
        <taxon>Eukaryota</taxon>
        <taxon>Metazoa</taxon>
        <taxon>Spiralia</taxon>
        <taxon>Lophotrochozoa</taxon>
        <taxon>Mollusca</taxon>
        <taxon>Bivalvia</taxon>
        <taxon>Autobranchia</taxon>
        <taxon>Pteriomorphia</taxon>
        <taxon>Pectinida</taxon>
        <taxon>Pectinoidea</taxon>
        <taxon>Pectinidae</taxon>
        <taxon>Mizuhopecten</taxon>
    </lineage>
</organism>
<dbReference type="OrthoDB" id="411251at2759"/>
<feature type="transmembrane region" description="Helical" evidence="1">
    <location>
        <begin position="15"/>
        <end position="35"/>
    </location>
</feature>
<keyword evidence="1" id="KW-0472">Membrane</keyword>
<protein>
    <recommendedName>
        <fullName evidence="4">Methyltransferase FkbM domain-containing protein</fullName>
    </recommendedName>
</protein>
<gene>
    <name evidence="2" type="ORF">KP79_PYT03440</name>
</gene>
<reference evidence="2 3" key="1">
    <citation type="journal article" date="2017" name="Nat. Ecol. Evol.">
        <title>Scallop genome provides insights into evolution of bilaterian karyotype and development.</title>
        <authorList>
            <person name="Wang S."/>
            <person name="Zhang J."/>
            <person name="Jiao W."/>
            <person name="Li J."/>
            <person name="Xun X."/>
            <person name="Sun Y."/>
            <person name="Guo X."/>
            <person name="Huan P."/>
            <person name="Dong B."/>
            <person name="Zhang L."/>
            <person name="Hu X."/>
            <person name="Sun X."/>
            <person name="Wang J."/>
            <person name="Zhao C."/>
            <person name="Wang Y."/>
            <person name="Wang D."/>
            <person name="Huang X."/>
            <person name="Wang R."/>
            <person name="Lv J."/>
            <person name="Li Y."/>
            <person name="Zhang Z."/>
            <person name="Liu B."/>
            <person name="Lu W."/>
            <person name="Hui Y."/>
            <person name="Liang J."/>
            <person name="Zhou Z."/>
            <person name="Hou R."/>
            <person name="Li X."/>
            <person name="Liu Y."/>
            <person name="Li H."/>
            <person name="Ning X."/>
            <person name="Lin Y."/>
            <person name="Zhao L."/>
            <person name="Xing Q."/>
            <person name="Dou J."/>
            <person name="Li Y."/>
            <person name="Mao J."/>
            <person name="Guo H."/>
            <person name="Dou H."/>
            <person name="Li T."/>
            <person name="Mu C."/>
            <person name="Jiang W."/>
            <person name="Fu Q."/>
            <person name="Fu X."/>
            <person name="Miao Y."/>
            <person name="Liu J."/>
            <person name="Yu Q."/>
            <person name="Li R."/>
            <person name="Liao H."/>
            <person name="Li X."/>
            <person name="Kong Y."/>
            <person name="Jiang Z."/>
            <person name="Chourrout D."/>
            <person name="Li R."/>
            <person name="Bao Z."/>
        </authorList>
    </citation>
    <scope>NUCLEOTIDE SEQUENCE [LARGE SCALE GENOMIC DNA]</scope>
    <source>
        <strain evidence="2 3">PY_sf001</strain>
    </source>
</reference>
<dbReference type="SUPFAM" id="SSF53335">
    <property type="entry name" value="S-adenosyl-L-methionine-dependent methyltransferases"/>
    <property type="match status" value="1"/>
</dbReference>
<keyword evidence="1" id="KW-0812">Transmembrane</keyword>
<keyword evidence="3" id="KW-1185">Reference proteome</keyword>
<evidence type="ECO:0000313" key="2">
    <source>
        <dbReference type="EMBL" id="OWF34496.1"/>
    </source>
</evidence>
<keyword evidence="1" id="KW-1133">Transmembrane helix</keyword>
<evidence type="ECO:0000313" key="3">
    <source>
        <dbReference type="Proteomes" id="UP000242188"/>
    </source>
</evidence>
<dbReference type="PANTHER" id="PTHR34203">
    <property type="entry name" value="METHYLTRANSFERASE, FKBM FAMILY PROTEIN"/>
    <property type="match status" value="1"/>
</dbReference>
<dbReference type="InterPro" id="IPR029063">
    <property type="entry name" value="SAM-dependent_MTases_sf"/>
</dbReference>
<dbReference type="EMBL" id="NEDP02082584">
    <property type="protein sequence ID" value="OWF34496.1"/>
    <property type="molecule type" value="Genomic_DNA"/>
</dbReference>
<evidence type="ECO:0000256" key="1">
    <source>
        <dbReference type="SAM" id="Phobius"/>
    </source>
</evidence>
<dbReference type="AlphaFoldDB" id="A0A210PDG3"/>